<evidence type="ECO:0000313" key="1">
    <source>
        <dbReference type="EMBL" id="MFD2261939.1"/>
    </source>
</evidence>
<dbReference type="InterPro" id="IPR050583">
    <property type="entry name" value="Mycobacterial_A85_antigen"/>
</dbReference>
<keyword evidence="2" id="KW-1185">Reference proteome</keyword>
<keyword evidence="1" id="KW-0378">Hydrolase</keyword>
<proteinExistence type="predicted"/>
<sequence>MRRRSEIGKPTGRIEQIWIDSKAAADNLLGDPERRRVDVYIPAGHDGKGLPLLVDVVGFTAGGPAHTNWKNHGETVPERVDRLIASGAMKPAVIAFPDCFTRLGGNQYVNSPVMGRWEDFLTQEMLAAVEGKFGCGGVGKRGIFGKSSGGYGSIYHALKHGGTIWSAAACHSGDMGFDLLYSLGDWGGVLRTLAKHQFDIAKFIDAFEGAVKSDDKSWHAIMFLAQAASFDPDPTSPLGVRLPVTTDTCQLLPDRWANWLSFDPLTIVEDKDAQENLKAMKCLFIDCGDIDQYNLVYGARLLNRRLTDLNIDHRYEEFPDTHSGIDYRMDISLPLLAAALS</sequence>
<dbReference type="GO" id="GO:0016787">
    <property type="term" value="F:hydrolase activity"/>
    <property type="evidence" value="ECO:0007669"/>
    <property type="project" value="UniProtKB-KW"/>
</dbReference>
<dbReference type="PANTHER" id="PTHR48098">
    <property type="entry name" value="ENTEROCHELIN ESTERASE-RELATED"/>
    <property type="match status" value="1"/>
</dbReference>
<dbReference type="SUPFAM" id="SSF53474">
    <property type="entry name" value="alpha/beta-Hydrolases"/>
    <property type="match status" value="1"/>
</dbReference>
<dbReference type="Pfam" id="PF00756">
    <property type="entry name" value="Esterase"/>
    <property type="match status" value="1"/>
</dbReference>
<evidence type="ECO:0000313" key="2">
    <source>
        <dbReference type="Proteomes" id="UP001597295"/>
    </source>
</evidence>
<gene>
    <name evidence="1" type="ORF">ACFSM5_03505</name>
</gene>
<name>A0ABW5DN89_9PROT</name>
<reference evidence="2" key="1">
    <citation type="journal article" date="2019" name="Int. J. Syst. Evol. Microbiol.">
        <title>The Global Catalogue of Microorganisms (GCM) 10K type strain sequencing project: providing services to taxonomists for standard genome sequencing and annotation.</title>
        <authorList>
            <consortium name="The Broad Institute Genomics Platform"/>
            <consortium name="The Broad Institute Genome Sequencing Center for Infectious Disease"/>
            <person name="Wu L."/>
            <person name="Ma J."/>
        </authorList>
    </citation>
    <scope>NUCLEOTIDE SEQUENCE [LARGE SCALE GENOMIC DNA]</scope>
    <source>
        <strain evidence="2">CGMCC 1.19062</strain>
    </source>
</reference>
<dbReference type="InterPro" id="IPR000801">
    <property type="entry name" value="Esterase-like"/>
</dbReference>
<dbReference type="Gene3D" id="3.40.50.1820">
    <property type="entry name" value="alpha/beta hydrolase"/>
    <property type="match status" value="1"/>
</dbReference>
<dbReference type="InterPro" id="IPR029058">
    <property type="entry name" value="AB_hydrolase_fold"/>
</dbReference>
<dbReference type="EMBL" id="JBHUIP010000003">
    <property type="protein sequence ID" value="MFD2261939.1"/>
    <property type="molecule type" value="Genomic_DNA"/>
</dbReference>
<comment type="caution">
    <text evidence="1">The sequence shown here is derived from an EMBL/GenBank/DDBJ whole genome shotgun (WGS) entry which is preliminary data.</text>
</comment>
<dbReference type="RefSeq" id="WP_379874853.1">
    <property type="nucleotide sequence ID" value="NZ_JBHUIP010000003.1"/>
</dbReference>
<organism evidence="1 2">
    <name type="scientific">Lacibacterium aquatile</name>
    <dbReference type="NCBI Taxonomy" id="1168082"/>
    <lineage>
        <taxon>Bacteria</taxon>
        <taxon>Pseudomonadati</taxon>
        <taxon>Pseudomonadota</taxon>
        <taxon>Alphaproteobacteria</taxon>
        <taxon>Rhodospirillales</taxon>
        <taxon>Rhodospirillaceae</taxon>
    </lineage>
</organism>
<dbReference type="Proteomes" id="UP001597295">
    <property type="component" value="Unassembled WGS sequence"/>
</dbReference>
<accession>A0ABW5DN89</accession>
<protein>
    <submittedName>
        <fullName evidence="1">Alpha/beta hydrolase</fullName>
    </submittedName>
</protein>